<keyword evidence="2" id="KW-0648">Protein biosynthesis</keyword>
<dbReference type="InterPro" id="IPR009022">
    <property type="entry name" value="EFG_III"/>
</dbReference>
<dbReference type="Pfam" id="PF00679">
    <property type="entry name" value="EFG_C"/>
    <property type="match status" value="1"/>
</dbReference>
<dbReference type="GO" id="GO:0003924">
    <property type="term" value="F:GTPase activity"/>
    <property type="evidence" value="ECO:0007669"/>
    <property type="project" value="InterPro"/>
</dbReference>
<dbReference type="Gene3D" id="3.40.50.300">
    <property type="entry name" value="P-loop containing nucleotide triphosphate hydrolases"/>
    <property type="match status" value="1"/>
</dbReference>
<gene>
    <name evidence="6" type="ORF">BpHYR1_006736</name>
</gene>
<dbReference type="InterPro" id="IPR000640">
    <property type="entry name" value="EFG_V-like"/>
</dbReference>
<dbReference type="InterPro" id="IPR009000">
    <property type="entry name" value="Transl_B-barrel_sf"/>
</dbReference>
<keyword evidence="6" id="KW-0378">Hydrolase</keyword>
<dbReference type="PRINTS" id="PR00315">
    <property type="entry name" value="ELONGATNFCT"/>
</dbReference>
<dbReference type="EC" id="3.6.1.15" evidence="6"/>
<evidence type="ECO:0000259" key="5">
    <source>
        <dbReference type="PROSITE" id="PS51722"/>
    </source>
</evidence>
<dbReference type="InterPro" id="IPR000795">
    <property type="entry name" value="T_Tr_GTP-bd_dom"/>
</dbReference>
<protein>
    <submittedName>
        <fullName evidence="6">Ribosome-releasing factor mitochondrial</fullName>
        <ecNumber evidence="6">3.6.1.15</ecNumber>
    </submittedName>
</protein>
<keyword evidence="1" id="KW-0547">Nucleotide-binding</keyword>
<evidence type="ECO:0000256" key="1">
    <source>
        <dbReference type="ARBA" id="ARBA00022741"/>
    </source>
</evidence>
<dbReference type="InterPro" id="IPR020568">
    <property type="entry name" value="Ribosomal_Su5_D2-typ_SF"/>
</dbReference>
<proteinExistence type="predicted"/>
<dbReference type="Pfam" id="PF22042">
    <property type="entry name" value="EF-G_D2"/>
    <property type="match status" value="1"/>
</dbReference>
<dbReference type="Gene3D" id="3.30.70.240">
    <property type="match status" value="1"/>
</dbReference>
<dbReference type="AlphaFoldDB" id="A0A3M7RXN6"/>
<dbReference type="GO" id="GO:0032790">
    <property type="term" value="P:ribosome disassembly"/>
    <property type="evidence" value="ECO:0007669"/>
    <property type="project" value="TreeGrafter"/>
</dbReference>
<dbReference type="InterPro" id="IPR031157">
    <property type="entry name" value="G_TR_CS"/>
</dbReference>
<dbReference type="SMART" id="SM00889">
    <property type="entry name" value="EFG_IV"/>
    <property type="match status" value="1"/>
</dbReference>
<dbReference type="InterPro" id="IPR035647">
    <property type="entry name" value="EFG_III/V"/>
</dbReference>
<dbReference type="InterPro" id="IPR041095">
    <property type="entry name" value="EFG_II"/>
</dbReference>
<dbReference type="GO" id="GO:0032543">
    <property type="term" value="P:mitochondrial translation"/>
    <property type="evidence" value="ECO:0007669"/>
    <property type="project" value="TreeGrafter"/>
</dbReference>
<evidence type="ECO:0000313" key="7">
    <source>
        <dbReference type="Proteomes" id="UP000276133"/>
    </source>
</evidence>
<dbReference type="Proteomes" id="UP000276133">
    <property type="component" value="Unassembled WGS sequence"/>
</dbReference>
<evidence type="ECO:0000256" key="4">
    <source>
        <dbReference type="ARBA" id="ARBA00023134"/>
    </source>
</evidence>
<dbReference type="CDD" id="cd03713">
    <property type="entry name" value="EFG_mtEFG_C"/>
    <property type="match status" value="1"/>
</dbReference>
<evidence type="ECO:0000313" key="6">
    <source>
        <dbReference type="EMBL" id="RNA28118.1"/>
    </source>
</evidence>
<dbReference type="CDD" id="cd16262">
    <property type="entry name" value="EFG_III"/>
    <property type="match status" value="1"/>
</dbReference>
<dbReference type="InterPro" id="IPR005517">
    <property type="entry name" value="Transl_elong_EFG/EF2_IV"/>
</dbReference>
<dbReference type="InterPro" id="IPR014721">
    <property type="entry name" value="Ribsml_uS5_D2-typ_fold_subgr"/>
</dbReference>
<dbReference type="PROSITE" id="PS51722">
    <property type="entry name" value="G_TR_2"/>
    <property type="match status" value="1"/>
</dbReference>
<accession>A0A3M7RXN6</accession>
<keyword evidence="7" id="KW-1185">Reference proteome</keyword>
<dbReference type="SUPFAM" id="SSF52540">
    <property type="entry name" value="P-loop containing nucleoside triphosphate hydrolases"/>
    <property type="match status" value="1"/>
</dbReference>
<dbReference type="SUPFAM" id="SSF50447">
    <property type="entry name" value="Translation proteins"/>
    <property type="match status" value="1"/>
</dbReference>
<dbReference type="SUPFAM" id="SSF54211">
    <property type="entry name" value="Ribosomal protein S5 domain 2-like"/>
    <property type="match status" value="1"/>
</dbReference>
<dbReference type="InterPro" id="IPR005225">
    <property type="entry name" value="Small_GTP-bd"/>
</dbReference>
<comment type="caution">
    <text evidence="6">The sequence shown here is derived from an EMBL/GenBank/DDBJ whole genome shotgun (WGS) entry which is preliminary data.</text>
</comment>
<dbReference type="Gene3D" id="3.30.70.870">
    <property type="entry name" value="Elongation Factor G (Translational Gtpase), domain 3"/>
    <property type="match status" value="1"/>
</dbReference>
<keyword evidence="4" id="KW-0342">GTP-binding</keyword>
<dbReference type="GO" id="GO:0005759">
    <property type="term" value="C:mitochondrial matrix"/>
    <property type="evidence" value="ECO:0007669"/>
    <property type="project" value="UniProtKB-ARBA"/>
</dbReference>
<dbReference type="EMBL" id="REGN01002433">
    <property type="protein sequence ID" value="RNA28118.1"/>
    <property type="molecule type" value="Genomic_DNA"/>
</dbReference>
<dbReference type="NCBIfam" id="TIGR00231">
    <property type="entry name" value="small_GTP"/>
    <property type="match status" value="1"/>
</dbReference>
<reference evidence="6 7" key="1">
    <citation type="journal article" date="2018" name="Sci. Rep.">
        <title>Genomic signatures of local adaptation to the degree of environmental predictability in rotifers.</title>
        <authorList>
            <person name="Franch-Gras L."/>
            <person name="Hahn C."/>
            <person name="Garcia-Roger E.M."/>
            <person name="Carmona M.J."/>
            <person name="Serra M."/>
            <person name="Gomez A."/>
        </authorList>
    </citation>
    <scope>NUCLEOTIDE SEQUENCE [LARGE SCALE GENOMIC DNA]</scope>
    <source>
        <strain evidence="6">HYR1</strain>
    </source>
</reference>
<evidence type="ECO:0000256" key="3">
    <source>
        <dbReference type="ARBA" id="ARBA00023128"/>
    </source>
</evidence>
<dbReference type="SUPFAM" id="SSF54980">
    <property type="entry name" value="EF-G C-terminal domain-like"/>
    <property type="match status" value="2"/>
</dbReference>
<keyword evidence="3" id="KW-0496">Mitochondrion</keyword>
<dbReference type="CDD" id="cd01886">
    <property type="entry name" value="EF-G"/>
    <property type="match status" value="1"/>
</dbReference>
<dbReference type="Gene3D" id="2.40.30.10">
    <property type="entry name" value="Translation factors"/>
    <property type="match status" value="1"/>
</dbReference>
<dbReference type="Pfam" id="PF00009">
    <property type="entry name" value="GTP_EFTU"/>
    <property type="match status" value="1"/>
</dbReference>
<dbReference type="PANTHER" id="PTHR43261">
    <property type="entry name" value="TRANSLATION ELONGATION FACTOR G-RELATED"/>
    <property type="match status" value="1"/>
</dbReference>
<organism evidence="6 7">
    <name type="scientific">Brachionus plicatilis</name>
    <name type="common">Marine rotifer</name>
    <name type="synonym">Brachionus muelleri</name>
    <dbReference type="NCBI Taxonomy" id="10195"/>
    <lineage>
        <taxon>Eukaryota</taxon>
        <taxon>Metazoa</taxon>
        <taxon>Spiralia</taxon>
        <taxon>Gnathifera</taxon>
        <taxon>Rotifera</taxon>
        <taxon>Eurotatoria</taxon>
        <taxon>Monogononta</taxon>
        <taxon>Pseudotrocha</taxon>
        <taxon>Ploima</taxon>
        <taxon>Brachionidae</taxon>
        <taxon>Brachionus</taxon>
    </lineage>
</organism>
<dbReference type="GO" id="GO:0005525">
    <property type="term" value="F:GTP binding"/>
    <property type="evidence" value="ECO:0007669"/>
    <property type="project" value="UniProtKB-KW"/>
</dbReference>
<dbReference type="InterPro" id="IPR035649">
    <property type="entry name" value="EFG_V"/>
</dbReference>
<sequence length="780" mass="89267">MLIKISSKNYLSCINTKFKYIKNIESNKFNYTSIRLISSETNKDENLIRLIRNIGVIAHVDAGKTTTTERMLYYSGYTKNIGNVDDGNTVMDFMDQERERGITITSAAITFPWKNHFFNLIDTPGHVDFTFEVERSLRVLDGAIAIIDASAGVEAQTMTVWRQSNKYKLPRIAFINKMDKVGSDLDHCLDSIEKKLNTIPLQLQHPVGKEKSFRGVIDLINMKKITWNQESDGKIFESRNLDPNDPAFKPAFSRRIDLIEKIARLNEDFAQILLDKYNMEFDKMDDNVLLESYIRKSCLSSLATPVLCGSSFKNTAIQPAMDAIVKYLPSPLDLEKNNYEPFYDKSLFMVCFKIIHDHQKSRKRTNRSSSKIILQTNAANTLNKPKPDEAQDDILTFVRVYNGELHAKSKVYNPAKDVKETCDKIYIPFSNELEQVQKVGAGNIAIVHGLTKTTTGDILVHNKQLYDKASHRMQVENKTEMQMELDIANPVYFCTVEPESESDEKRLNFALECLQREDPSLRVLVNEEENLGQTVIQGQGQLHLEVVKDRILKEYKLNAYFGPLNIAYKEMPTRNVTQEIKFEKSLGERKFFVKIELHLEPRSDFKFKNAKILLQNENNSEMPIDSINALNHGIKSALNKGVILRYPFINTDVHITKFETSQAVPVPYISSAAYQCTIKALENAECVVIQPVMLLDVNTSKDYSSKVYSDLTRRNALNIKISELNKIVNISAKVPLAKLRTYSSDIRKLTSGNTTFNIEFDSYDQISQREFQDLLEKKNF</sequence>
<dbReference type="InterPro" id="IPR027417">
    <property type="entry name" value="P-loop_NTPase"/>
</dbReference>
<dbReference type="Pfam" id="PF14492">
    <property type="entry name" value="EFG_III"/>
    <property type="match status" value="1"/>
</dbReference>
<dbReference type="STRING" id="10195.A0A3M7RXN6"/>
<dbReference type="OrthoDB" id="198619at2759"/>
<dbReference type="FunFam" id="3.40.50.300:FF:000514">
    <property type="entry name" value="Ribosome-releasing factor 2, mitochondrial"/>
    <property type="match status" value="1"/>
</dbReference>
<name>A0A3M7RXN6_BRAPC</name>
<dbReference type="InterPro" id="IPR053905">
    <property type="entry name" value="EF-G-like_DII"/>
</dbReference>
<feature type="domain" description="Tr-type G" evidence="5">
    <location>
        <begin position="49"/>
        <end position="332"/>
    </location>
</feature>
<dbReference type="PROSITE" id="PS00301">
    <property type="entry name" value="G_TR_1"/>
    <property type="match status" value="1"/>
</dbReference>
<dbReference type="SMART" id="SM00838">
    <property type="entry name" value="EFG_C"/>
    <property type="match status" value="1"/>
</dbReference>
<evidence type="ECO:0000256" key="2">
    <source>
        <dbReference type="ARBA" id="ARBA00022917"/>
    </source>
</evidence>
<dbReference type="Gene3D" id="3.30.230.10">
    <property type="match status" value="1"/>
</dbReference>
<dbReference type="PANTHER" id="PTHR43261:SF1">
    <property type="entry name" value="RIBOSOME-RELEASING FACTOR 2, MITOCHONDRIAL"/>
    <property type="match status" value="1"/>
</dbReference>